<organism evidence="2 3">
    <name type="scientific">Maritimibacter alkaliphilus HTCC2654</name>
    <dbReference type="NCBI Taxonomy" id="314271"/>
    <lineage>
        <taxon>Bacteria</taxon>
        <taxon>Pseudomonadati</taxon>
        <taxon>Pseudomonadota</taxon>
        <taxon>Alphaproteobacteria</taxon>
        <taxon>Rhodobacterales</taxon>
        <taxon>Roseobacteraceae</taxon>
        <taxon>Maritimibacter</taxon>
    </lineage>
</organism>
<proteinExistence type="predicted"/>
<sequence>MPKEDKLDLVFKSNAIDASVLHALIDLLADAAGICAKLVDEAGEVVAVNRRGAALIGKQAEDICGASWSALWAQNTAPEARAALEQALDGAVATFTGQLAGEDEPRAVRTLPLMAEGSGVKTVLALTFDAGARDRDIVMALPSALHAFANLANVSASSARLMKRGLDQDMTAQIAEDLGGAADRASAAIDDLRGLMDRDSETPAG</sequence>
<name>A3V9Y5_9RHOB</name>
<dbReference type="eggNOG" id="ENOG503375R">
    <property type="taxonomic scope" value="Bacteria"/>
</dbReference>
<accession>A3V9Y5</accession>
<gene>
    <name evidence="2" type="ORF">RB2654_19123</name>
</gene>
<dbReference type="Proteomes" id="UP000002931">
    <property type="component" value="Unassembled WGS sequence"/>
</dbReference>
<protein>
    <recommendedName>
        <fullName evidence="1">PAS fold-4 domain-containing protein</fullName>
    </recommendedName>
</protein>
<dbReference type="Pfam" id="PF08448">
    <property type="entry name" value="PAS_4"/>
    <property type="match status" value="1"/>
</dbReference>
<evidence type="ECO:0000313" key="3">
    <source>
        <dbReference type="Proteomes" id="UP000002931"/>
    </source>
</evidence>
<dbReference type="AlphaFoldDB" id="A3V9Y5"/>
<comment type="caution">
    <text evidence="2">The sequence shown here is derived from an EMBL/GenBank/DDBJ whole genome shotgun (WGS) entry which is preliminary data.</text>
</comment>
<evidence type="ECO:0000313" key="2">
    <source>
        <dbReference type="EMBL" id="EAQ14726.1"/>
    </source>
</evidence>
<reference evidence="2 3" key="1">
    <citation type="journal article" date="2010" name="J. Bacteriol.">
        <title>Genome sequences of Pelagibaca bermudensis HTCC2601T and Maritimibacter alkaliphilus HTCC2654T, the type strains of two marine Roseobacter genera.</title>
        <authorList>
            <person name="Thrash J.C."/>
            <person name="Cho J.C."/>
            <person name="Ferriera S."/>
            <person name="Johnson J."/>
            <person name="Vergin K.L."/>
            <person name="Giovannoni S.J."/>
        </authorList>
    </citation>
    <scope>NUCLEOTIDE SEQUENCE [LARGE SCALE GENOMIC DNA]</scope>
    <source>
        <strain evidence="2 3">HTCC2654</strain>
    </source>
</reference>
<keyword evidence="3" id="KW-1185">Reference proteome</keyword>
<dbReference type="InterPro" id="IPR013656">
    <property type="entry name" value="PAS_4"/>
</dbReference>
<dbReference type="SUPFAM" id="SSF55785">
    <property type="entry name" value="PYP-like sensor domain (PAS domain)"/>
    <property type="match status" value="1"/>
</dbReference>
<dbReference type="InterPro" id="IPR035965">
    <property type="entry name" value="PAS-like_dom_sf"/>
</dbReference>
<dbReference type="Gene3D" id="3.30.450.20">
    <property type="entry name" value="PAS domain"/>
    <property type="match status" value="1"/>
</dbReference>
<dbReference type="STRING" id="314271.RB2654_19123"/>
<feature type="domain" description="PAS fold-4" evidence="1">
    <location>
        <begin position="34"/>
        <end position="133"/>
    </location>
</feature>
<evidence type="ECO:0000259" key="1">
    <source>
        <dbReference type="Pfam" id="PF08448"/>
    </source>
</evidence>
<dbReference type="EMBL" id="AAMT01000001">
    <property type="protein sequence ID" value="EAQ14726.1"/>
    <property type="molecule type" value="Genomic_DNA"/>
</dbReference>
<dbReference type="HOGENOM" id="CLU_1336168_0_0_5"/>